<evidence type="ECO:0000313" key="4">
    <source>
        <dbReference type="EMBL" id="GGO90344.1"/>
    </source>
</evidence>
<dbReference type="InterPro" id="IPR027417">
    <property type="entry name" value="P-loop_NTPase"/>
</dbReference>
<proteinExistence type="predicted"/>
<feature type="domain" description="Orc1-like AAA ATPase" evidence="3">
    <location>
        <begin position="7"/>
        <end position="198"/>
    </location>
</feature>
<dbReference type="InterPro" id="IPR011990">
    <property type="entry name" value="TPR-like_helical_dom_sf"/>
</dbReference>
<dbReference type="GO" id="GO:0004016">
    <property type="term" value="F:adenylate cyclase activity"/>
    <property type="evidence" value="ECO:0007669"/>
    <property type="project" value="TreeGrafter"/>
</dbReference>
<evidence type="ECO:0000256" key="1">
    <source>
        <dbReference type="ARBA" id="ARBA00022741"/>
    </source>
</evidence>
<dbReference type="GO" id="GO:0005737">
    <property type="term" value="C:cytoplasm"/>
    <property type="evidence" value="ECO:0007669"/>
    <property type="project" value="TreeGrafter"/>
</dbReference>
<comment type="caution">
    <text evidence="4">The sequence shown here is derived from an EMBL/GenBank/DDBJ whole genome shotgun (WGS) entry which is preliminary data.</text>
</comment>
<dbReference type="PANTHER" id="PTHR16305">
    <property type="entry name" value="TESTICULAR SOLUBLE ADENYLYL CYCLASE"/>
    <property type="match status" value="1"/>
</dbReference>
<dbReference type="InterPro" id="IPR016032">
    <property type="entry name" value="Sig_transdc_resp-reg_C-effctor"/>
</dbReference>
<evidence type="ECO:0000256" key="2">
    <source>
        <dbReference type="ARBA" id="ARBA00022840"/>
    </source>
</evidence>
<evidence type="ECO:0000259" key="3">
    <source>
        <dbReference type="Pfam" id="PF13191"/>
    </source>
</evidence>
<dbReference type="GO" id="GO:0005524">
    <property type="term" value="F:ATP binding"/>
    <property type="evidence" value="ECO:0007669"/>
    <property type="project" value="UniProtKB-KW"/>
</dbReference>
<dbReference type="SUPFAM" id="SSF52540">
    <property type="entry name" value="P-loop containing nucleoside triphosphate hydrolases"/>
    <property type="match status" value="1"/>
</dbReference>
<keyword evidence="1" id="KW-0547">Nucleotide-binding</keyword>
<gene>
    <name evidence="4" type="ORF">GCM10012280_35660</name>
</gene>
<dbReference type="Pfam" id="PF13191">
    <property type="entry name" value="AAA_16"/>
    <property type="match status" value="1"/>
</dbReference>
<dbReference type="GO" id="GO:0006355">
    <property type="term" value="P:regulation of DNA-templated transcription"/>
    <property type="evidence" value="ECO:0007669"/>
    <property type="project" value="InterPro"/>
</dbReference>
<dbReference type="InterPro" id="IPR041664">
    <property type="entry name" value="AAA_16"/>
</dbReference>
<reference evidence="4" key="1">
    <citation type="journal article" date="2014" name="Int. J. Syst. Evol. Microbiol.">
        <title>Complete genome sequence of Corynebacterium casei LMG S-19264T (=DSM 44701T), isolated from a smear-ripened cheese.</title>
        <authorList>
            <consortium name="US DOE Joint Genome Institute (JGI-PGF)"/>
            <person name="Walter F."/>
            <person name="Albersmeier A."/>
            <person name="Kalinowski J."/>
            <person name="Ruckert C."/>
        </authorList>
    </citation>
    <scope>NUCLEOTIDE SEQUENCE</scope>
    <source>
        <strain evidence="4">CGMCC 4.7201</strain>
    </source>
</reference>
<dbReference type="InterPro" id="IPR036388">
    <property type="entry name" value="WH-like_DNA-bd_sf"/>
</dbReference>
<name>A0A917ZRZ0_9ACTN</name>
<organism evidence="4 5">
    <name type="scientific">Wenjunlia tyrosinilytica</name>
    <dbReference type="NCBI Taxonomy" id="1544741"/>
    <lineage>
        <taxon>Bacteria</taxon>
        <taxon>Bacillati</taxon>
        <taxon>Actinomycetota</taxon>
        <taxon>Actinomycetes</taxon>
        <taxon>Kitasatosporales</taxon>
        <taxon>Streptomycetaceae</taxon>
        <taxon>Wenjunlia</taxon>
    </lineage>
</organism>
<protein>
    <recommendedName>
        <fullName evidence="3">Orc1-like AAA ATPase domain-containing protein</fullName>
    </recommendedName>
</protein>
<dbReference type="PANTHER" id="PTHR16305:SF35">
    <property type="entry name" value="TRANSCRIPTIONAL ACTIVATOR DOMAIN"/>
    <property type="match status" value="1"/>
</dbReference>
<sequence>MHDRGRLLERETELRAAEGALDRLRRQAATQGNGGGLLLLTGAAGLGKTSLLAAVRSMAMSRDCGVLSARGGEQERGVAFHVVRRLLQPALAALSEAERRELFGTWFDIVGPALGMPTTAGPAMPTTGGPGTGGAGQGAALPDPQAVRDGLDWVVTRLALGNAPVVLMVDDAHWADAESMAWLASFASKVEDLPLLMILAYRPDQLSGSEALRRTADRNGVRPLGLSALTPEAVAELLRGELGEDAETGFCRECWVVTGGNPYETVELTANVLDRGILPTEASSPLLHRLAAATRGSGLVARLQQLGPASVRLAWAVALLGAEATPHLAATIAGLGPAESADATDRLRAARVLTGSETLEFAHPLIATAVYRAIPAAMRVAMHGRAARMLLDAGHGADAAARHLLETHPEGDPAVVKQLREAAQVCLRAGAPDAARRCLDRALLEPPAPEVRAAVLYELGCSSLLHSPPVTVNHLRSALEQPDVTPPMREGIILRLAQVLAHTDQLAEAAETVAEEARRVVDPRARLRLRTWHFIWSAFRDDEPDSAARSRRLARIADRLSGRDLTERYILGVRAWDAMVRAEPSAVVLDFAERALRNGMSWTDPEWGFEVPALVALTYAQCDRPHRAEELFAQGIRDFEIAGWRGAHLAFGYALLGYVRYRRGRLTEAEDLVRAGLQVADRVGEGAPAQYNAVAILIEVLLAKGEVAKAQELAARYSFAEPFPRAMMVPPPQAVRGELRLAEGRITEAAADIAAVGRKLESRGMVNPALFPWLGLLARCRAEEAPDTARSLARRQVERAERVGTASHVGSALRVAASLAGGVESLRLLERAVRSLEQSPAAYEHARALVDHGSALRRAGRIREGAEQLYLGMDVAAQCGADALVDRARGELGGVGLRPRRLRSVTTVESLTRGEREAAELAARGDGNERIAEKLRLEEREVARLLSSVFRKVGSDRPGLRAALGESGR</sequence>
<accession>A0A917ZRZ0</accession>
<keyword evidence="2" id="KW-0067">ATP-binding</keyword>
<dbReference type="AlphaFoldDB" id="A0A917ZRZ0"/>
<dbReference type="Proteomes" id="UP000641932">
    <property type="component" value="Unassembled WGS sequence"/>
</dbReference>
<dbReference type="Gene3D" id="1.10.10.10">
    <property type="entry name" value="Winged helix-like DNA-binding domain superfamily/Winged helix DNA-binding domain"/>
    <property type="match status" value="1"/>
</dbReference>
<dbReference type="Gene3D" id="1.25.40.10">
    <property type="entry name" value="Tetratricopeptide repeat domain"/>
    <property type="match status" value="1"/>
</dbReference>
<dbReference type="SUPFAM" id="SSF46894">
    <property type="entry name" value="C-terminal effector domain of the bipartite response regulators"/>
    <property type="match status" value="1"/>
</dbReference>
<reference evidence="4" key="2">
    <citation type="submission" date="2020-09" db="EMBL/GenBank/DDBJ databases">
        <authorList>
            <person name="Sun Q."/>
            <person name="Zhou Y."/>
        </authorList>
    </citation>
    <scope>NUCLEOTIDE SEQUENCE</scope>
    <source>
        <strain evidence="4">CGMCC 4.7201</strain>
    </source>
</reference>
<dbReference type="GO" id="GO:0003677">
    <property type="term" value="F:DNA binding"/>
    <property type="evidence" value="ECO:0007669"/>
    <property type="project" value="InterPro"/>
</dbReference>
<evidence type="ECO:0000313" key="5">
    <source>
        <dbReference type="Proteomes" id="UP000641932"/>
    </source>
</evidence>
<keyword evidence="5" id="KW-1185">Reference proteome</keyword>
<dbReference type="EMBL" id="BMMS01000014">
    <property type="protein sequence ID" value="GGO90344.1"/>
    <property type="molecule type" value="Genomic_DNA"/>
</dbReference>